<keyword evidence="4 11" id="KW-0812">Transmembrane</keyword>
<dbReference type="RefSeq" id="WP_285272975.1">
    <property type="nucleotide sequence ID" value="NZ_JASNVW010000001.1"/>
</dbReference>
<evidence type="ECO:0000313" key="13">
    <source>
        <dbReference type="Proteomes" id="UP001529235"/>
    </source>
</evidence>
<reference evidence="12 13" key="1">
    <citation type="submission" date="2023-05" db="EMBL/GenBank/DDBJ databases">
        <title>A new hyperthermophilic archaea 'Ignisphaera cupida' sp. nov. and description of the family 'Ignisphaeraceae' fam. nov.</title>
        <authorList>
            <person name="Podosokorskaya O.A."/>
            <person name="Elcheninov A.G."/>
            <person name="Klukina A."/>
            <person name="Merkel A.Y."/>
        </authorList>
    </citation>
    <scope>NUCLEOTIDE SEQUENCE [LARGE SCALE GENOMIC DNA]</scope>
    <source>
        <strain evidence="12 13">4213-co</strain>
    </source>
</reference>
<dbReference type="Proteomes" id="UP001529235">
    <property type="component" value="Unassembled WGS sequence"/>
</dbReference>
<evidence type="ECO:0000256" key="3">
    <source>
        <dbReference type="ARBA" id="ARBA00022448"/>
    </source>
</evidence>
<dbReference type="GO" id="GO:0016020">
    <property type="term" value="C:membrane"/>
    <property type="evidence" value="ECO:0007669"/>
    <property type="project" value="UniProtKB-SubCell"/>
</dbReference>
<evidence type="ECO:0000256" key="8">
    <source>
        <dbReference type="ARBA" id="ARBA00059506"/>
    </source>
</evidence>
<dbReference type="EMBL" id="JASNVW010000001">
    <property type="protein sequence ID" value="MDK6027997.1"/>
    <property type="molecule type" value="Genomic_DNA"/>
</dbReference>
<comment type="similarity">
    <text evidence="2">Belongs to the V-ATPase 116 kDa subunit family.</text>
</comment>
<dbReference type="GO" id="GO:0006811">
    <property type="term" value="P:monoatomic ion transport"/>
    <property type="evidence" value="ECO:0007669"/>
    <property type="project" value="UniProtKB-KW"/>
</dbReference>
<sequence length="670" mass="74863">MSIKQIIVSNPDVALKTYVIAPRDYADTVLEKMVKLGVFEPIHLEEEAKKKEVEEYINLVEKCKKLFDSINSYIEEPLTIEVREIPANTRQTLESLYNKLSNVLNLLMELDKKRNEYHKKVNELSALQKYVDHMNSIHHNTDSSILDYDGALIVVKTFFGLRGSIEALKGKAMYVLGELSIDEQNAFATIAFEKSIADEVLKEVEQRNLREIEISKTYGYVSLSTLSNMIKADVEKLKVELSNIENRINDIVKNNAYDIALLKILVDVEYSKTELLKVALESKHLSLLSGWVLKSKKDSLYRELGNIPLQIVFEEDPEPPVEFNNLKPFKPFEMFTELNGHPSPREWDPTPLLTYFYAIFFALMFPDIGYAIGLLIGSKYVLPYFVQNLETLQKLRKIVYATAFCAVVTGVLSGSFLGSLIGQYISMFIPSVLPSPPPRLLDLAATVEYMKSAIKLALLVGYISILVAHLTGFAKAAIKTHDLWTAILEACMVIMIVFGPPFITYKLSFTGINIDVFKLGRVMPVNIIEYIIYATLVVYIFCKIKTSGPAGALFWIFDVIGILADNMSFVRIAGIGAGSALLTEIFNGFVYSAMQSFAAINIAVGIVAGIATALMLHTFSLAASVLGPYIHSLRLITYEMASKFYEGSGRRITPIKVSLGSISLGVRMTS</sequence>
<name>A0ABD4Z3V1_9CREN</name>
<dbReference type="Gene3D" id="3.30.70.2170">
    <property type="match status" value="1"/>
</dbReference>
<evidence type="ECO:0000256" key="10">
    <source>
        <dbReference type="SAM" id="Coils"/>
    </source>
</evidence>
<feature type="transmembrane region" description="Helical" evidence="11">
    <location>
        <begin position="483"/>
        <end position="503"/>
    </location>
</feature>
<evidence type="ECO:0000256" key="7">
    <source>
        <dbReference type="ARBA" id="ARBA00023136"/>
    </source>
</evidence>
<organism evidence="12 13">
    <name type="scientific">Ignisphaera cupida</name>
    <dbReference type="NCBI Taxonomy" id="3050454"/>
    <lineage>
        <taxon>Archaea</taxon>
        <taxon>Thermoproteota</taxon>
        <taxon>Thermoprotei</taxon>
        <taxon>Desulfurococcales</taxon>
        <taxon>Desulfurococcaceae</taxon>
        <taxon>Ignisphaera</taxon>
    </lineage>
</organism>
<protein>
    <recommendedName>
        <fullName evidence="9">A-type ATP synthase subunit I</fullName>
    </recommendedName>
</protein>
<feature type="transmembrane region" description="Helical" evidence="11">
    <location>
        <begin position="523"/>
        <end position="542"/>
    </location>
</feature>
<accession>A0ABD4Z3V1</accession>
<keyword evidence="6" id="KW-0406">Ion transport</keyword>
<evidence type="ECO:0000256" key="1">
    <source>
        <dbReference type="ARBA" id="ARBA00004141"/>
    </source>
</evidence>
<evidence type="ECO:0000256" key="9">
    <source>
        <dbReference type="ARBA" id="ARBA00068671"/>
    </source>
</evidence>
<keyword evidence="7 11" id="KW-0472">Membrane</keyword>
<evidence type="ECO:0000256" key="5">
    <source>
        <dbReference type="ARBA" id="ARBA00022989"/>
    </source>
</evidence>
<keyword evidence="3" id="KW-0813">Transport</keyword>
<evidence type="ECO:0000256" key="2">
    <source>
        <dbReference type="ARBA" id="ARBA00009904"/>
    </source>
</evidence>
<evidence type="ECO:0000256" key="4">
    <source>
        <dbReference type="ARBA" id="ARBA00022692"/>
    </source>
</evidence>
<dbReference type="Gene3D" id="1.20.1460.20">
    <property type="match status" value="1"/>
</dbReference>
<evidence type="ECO:0000256" key="6">
    <source>
        <dbReference type="ARBA" id="ARBA00023065"/>
    </source>
</evidence>
<keyword evidence="10" id="KW-0175">Coiled coil</keyword>
<proteinExistence type="inferred from homology"/>
<gene>
    <name evidence="12" type="ORF">QPL79_01275</name>
</gene>
<feature type="transmembrane region" description="Helical" evidence="11">
    <location>
        <begin position="355"/>
        <end position="377"/>
    </location>
</feature>
<comment type="subcellular location">
    <subcellularLocation>
        <location evidence="1">Membrane</location>
        <topology evidence="1">Multi-pass membrane protein</topology>
    </subcellularLocation>
</comment>
<dbReference type="InterPro" id="IPR002490">
    <property type="entry name" value="V-ATPase_116kDa_su"/>
</dbReference>
<dbReference type="Gene3D" id="3.30.70.2750">
    <property type="match status" value="1"/>
</dbReference>
<dbReference type="PANTHER" id="PTHR11629">
    <property type="entry name" value="VACUOLAR PROTON ATPASES"/>
    <property type="match status" value="1"/>
</dbReference>
<feature type="transmembrane region" description="Helical" evidence="11">
    <location>
        <begin position="597"/>
        <end position="630"/>
    </location>
</feature>
<evidence type="ECO:0000256" key="11">
    <source>
        <dbReference type="SAM" id="Phobius"/>
    </source>
</evidence>
<feature type="transmembrane region" description="Helical" evidence="11">
    <location>
        <begin position="449"/>
        <end position="471"/>
    </location>
</feature>
<feature type="coiled-coil region" evidence="10">
    <location>
        <begin position="93"/>
        <end position="127"/>
    </location>
</feature>
<dbReference type="AlphaFoldDB" id="A0ABD4Z3V1"/>
<keyword evidence="13" id="KW-1185">Reference proteome</keyword>
<feature type="coiled-coil region" evidence="10">
    <location>
        <begin position="227"/>
        <end position="254"/>
    </location>
</feature>
<feature type="transmembrane region" description="Helical" evidence="11">
    <location>
        <begin position="398"/>
        <end position="429"/>
    </location>
</feature>
<keyword evidence="5 11" id="KW-1133">Transmembrane helix</keyword>
<dbReference type="PANTHER" id="PTHR11629:SF63">
    <property type="entry name" value="V-TYPE PROTON ATPASE SUBUNIT A"/>
    <property type="match status" value="1"/>
</dbReference>
<comment type="function">
    <text evidence="8">Component of the A-type ATP synthase that produces ATP from ADP in the presence of a proton gradient across the membrane.</text>
</comment>
<evidence type="ECO:0000313" key="12">
    <source>
        <dbReference type="EMBL" id="MDK6027997.1"/>
    </source>
</evidence>
<comment type="caution">
    <text evidence="12">The sequence shown here is derived from an EMBL/GenBank/DDBJ whole genome shotgun (WGS) entry which is preliminary data.</text>
</comment>